<dbReference type="Proteomes" id="UP001597180">
    <property type="component" value="Unassembled WGS sequence"/>
</dbReference>
<comment type="subcellular location">
    <subcellularLocation>
        <location evidence="1">Cell membrane</location>
        <topology evidence="1">Peripheral membrane protein</topology>
    </subcellularLocation>
</comment>
<evidence type="ECO:0000256" key="7">
    <source>
        <dbReference type="ARBA" id="ARBA00022967"/>
    </source>
</evidence>
<gene>
    <name evidence="10" type="ORF">ACFQ4B_25975</name>
</gene>
<keyword evidence="5" id="KW-0547">Nucleotide-binding</keyword>
<dbReference type="SMART" id="SM00382">
    <property type="entry name" value="AAA"/>
    <property type="match status" value="1"/>
</dbReference>
<evidence type="ECO:0000256" key="6">
    <source>
        <dbReference type="ARBA" id="ARBA00022840"/>
    </source>
</evidence>
<keyword evidence="8" id="KW-0472">Membrane</keyword>
<evidence type="ECO:0000259" key="9">
    <source>
        <dbReference type="PROSITE" id="PS50893"/>
    </source>
</evidence>
<dbReference type="InterPro" id="IPR015856">
    <property type="entry name" value="ABC_transpr_CbiO/EcfA_su"/>
</dbReference>
<evidence type="ECO:0000256" key="3">
    <source>
        <dbReference type="ARBA" id="ARBA00022448"/>
    </source>
</evidence>
<dbReference type="InterPro" id="IPR027417">
    <property type="entry name" value="P-loop_NTPase"/>
</dbReference>
<comment type="similarity">
    <text evidence="2">Belongs to the ABC transporter superfamily.</text>
</comment>
<accession>A0ABW3UTB8</accession>
<dbReference type="InterPro" id="IPR003593">
    <property type="entry name" value="AAA+_ATPase"/>
</dbReference>
<dbReference type="PANTHER" id="PTHR43553:SF24">
    <property type="entry name" value="ENERGY-COUPLING FACTOR TRANSPORTER ATP-BINDING PROTEIN ECFA1"/>
    <property type="match status" value="1"/>
</dbReference>
<evidence type="ECO:0000313" key="11">
    <source>
        <dbReference type="Proteomes" id="UP001597180"/>
    </source>
</evidence>
<dbReference type="Pfam" id="PF00005">
    <property type="entry name" value="ABC_tran"/>
    <property type="match status" value="1"/>
</dbReference>
<dbReference type="PROSITE" id="PS00211">
    <property type="entry name" value="ABC_TRANSPORTER_1"/>
    <property type="match status" value="1"/>
</dbReference>
<keyword evidence="7" id="KW-1278">Translocase</keyword>
<dbReference type="PROSITE" id="PS50893">
    <property type="entry name" value="ABC_TRANSPORTER_2"/>
    <property type="match status" value="1"/>
</dbReference>
<evidence type="ECO:0000256" key="8">
    <source>
        <dbReference type="ARBA" id="ARBA00023136"/>
    </source>
</evidence>
<evidence type="ECO:0000256" key="2">
    <source>
        <dbReference type="ARBA" id="ARBA00005417"/>
    </source>
</evidence>
<keyword evidence="11" id="KW-1185">Reference proteome</keyword>
<keyword evidence="3" id="KW-0813">Transport</keyword>
<evidence type="ECO:0000313" key="10">
    <source>
        <dbReference type="EMBL" id="MFD1223574.1"/>
    </source>
</evidence>
<sequence length="273" mass="29089">MNEAIILSLEQVSCTVSQQDSEKTILRDIHMQIRTKEWVTIVGTNGSGKSTLAKVLSGLYPVAGGTFTACISGNPAAQLVFQNPDTAIIGETVFEDVCFGLTNFGVSGPSLEELAMKALDKVGLAPLAHAASSSLSGGQKQLLAIAGCLAVSPSVYIFDEATSMLDPLARQSILDLAHQLHAEGSTIIWITQLLDELRGSDRVIGLEEGSVVYDGPSREFFYGLPDGGQSPCERLGFAPPFTVQVARRLINRGCRLKSKPLTPDELSNAVRAL</sequence>
<dbReference type="Gene3D" id="3.40.50.300">
    <property type="entry name" value="P-loop containing nucleotide triphosphate hydrolases"/>
    <property type="match status" value="1"/>
</dbReference>
<reference evidence="11" key="1">
    <citation type="journal article" date="2019" name="Int. J. Syst. Evol. Microbiol.">
        <title>The Global Catalogue of Microorganisms (GCM) 10K type strain sequencing project: providing services to taxonomists for standard genome sequencing and annotation.</title>
        <authorList>
            <consortium name="The Broad Institute Genomics Platform"/>
            <consortium name="The Broad Institute Genome Sequencing Center for Infectious Disease"/>
            <person name="Wu L."/>
            <person name="Ma J."/>
        </authorList>
    </citation>
    <scope>NUCLEOTIDE SEQUENCE [LARGE SCALE GENOMIC DNA]</scope>
    <source>
        <strain evidence="11">CCUG 53270</strain>
    </source>
</reference>
<dbReference type="CDD" id="cd03225">
    <property type="entry name" value="ABC_cobalt_CbiO_domain1"/>
    <property type="match status" value="1"/>
</dbReference>
<dbReference type="RefSeq" id="WP_345590736.1">
    <property type="nucleotide sequence ID" value="NZ_BAABJG010000024.1"/>
</dbReference>
<comment type="caution">
    <text evidence="10">The sequence shown here is derived from an EMBL/GenBank/DDBJ whole genome shotgun (WGS) entry which is preliminary data.</text>
</comment>
<dbReference type="InterPro" id="IPR017871">
    <property type="entry name" value="ABC_transporter-like_CS"/>
</dbReference>
<dbReference type="SUPFAM" id="SSF52540">
    <property type="entry name" value="P-loop containing nucleoside triphosphate hydrolases"/>
    <property type="match status" value="1"/>
</dbReference>
<organism evidence="10 11">
    <name type="scientific">Paenibacillus vulneris</name>
    <dbReference type="NCBI Taxonomy" id="1133364"/>
    <lineage>
        <taxon>Bacteria</taxon>
        <taxon>Bacillati</taxon>
        <taxon>Bacillota</taxon>
        <taxon>Bacilli</taxon>
        <taxon>Bacillales</taxon>
        <taxon>Paenibacillaceae</taxon>
        <taxon>Paenibacillus</taxon>
    </lineage>
</organism>
<dbReference type="PANTHER" id="PTHR43553">
    <property type="entry name" value="HEAVY METAL TRANSPORTER"/>
    <property type="match status" value="1"/>
</dbReference>
<dbReference type="GO" id="GO:0005524">
    <property type="term" value="F:ATP binding"/>
    <property type="evidence" value="ECO:0007669"/>
    <property type="project" value="UniProtKB-KW"/>
</dbReference>
<dbReference type="InterPro" id="IPR003439">
    <property type="entry name" value="ABC_transporter-like_ATP-bd"/>
</dbReference>
<feature type="domain" description="ABC transporter" evidence="9">
    <location>
        <begin position="7"/>
        <end position="233"/>
    </location>
</feature>
<dbReference type="InterPro" id="IPR050095">
    <property type="entry name" value="ECF_ABC_transporter_ATP-bd"/>
</dbReference>
<dbReference type="EMBL" id="JBHTLU010000035">
    <property type="protein sequence ID" value="MFD1223574.1"/>
    <property type="molecule type" value="Genomic_DNA"/>
</dbReference>
<evidence type="ECO:0000256" key="1">
    <source>
        <dbReference type="ARBA" id="ARBA00004202"/>
    </source>
</evidence>
<evidence type="ECO:0000256" key="5">
    <source>
        <dbReference type="ARBA" id="ARBA00022741"/>
    </source>
</evidence>
<keyword evidence="4" id="KW-1003">Cell membrane</keyword>
<evidence type="ECO:0000256" key="4">
    <source>
        <dbReference type="ARBA" id="ARBA00022475"/>
    </source>
</evidence>
<protein>
    <submittedName>
        <fullName evidence="10">ATP-binding cassette domain-containing protein</fullName>
    </submittedName>
</protein>
<proteinExistence type="inferred from homology"/>
<keyword evidence="6 10" id="KW-0067">ATP-binding</keyword>
<name>A0ABW3UTB8_9BACL</name>